<keyword evidence="5 8" id="KW-1133">Transmembrane helix</keyword>
<dbReference type="PANTHER" id="PTHR48022">
    <property type="entry name" value="PLASTIDIC GLUCOSE TRANSPORTER 4"/>
    <property type="match status" value="1"/>
</dbReference>
<feature type="transmembrane region" description="Helical" evidence="8">
    <location>
        <begin position="441"/>
        <end position="464"/>
    </location>
</feature>
<dbReference type="GeneID" id="39612504"/>
<comment type="similarity">
    <text evidence="2 7">Belongs to the major facilitator superfamily. Sugar transporter (TC 2.A.1.1) family.</text>
</comment>
<evidence type="ECO:0000256" key="5">
    <source>
        <dbReference type="ARBA" id="ARBA00022989"/>
    </source>
</evidence>
<feature type="transmembrane region" description="Helical" evidence="8">
    <location>
        <begin position="99"/>
        <end position="118"/>
    </location>
</feature>
<keyword evidence="6 8" id="KW-0472">Membrane</keyword>
<comment type="caution">
    <text evidence="10">The sequence shown here is derived from an EMBL/GenBank/DDBJ whole genome shotgun (WGS) entry which is preliminary data.</text>
</comment>
<dbReference type="Proteomes" id="UP000267145">
    <property type="component" value="Unassembled WGS sequence"/>
</dbReference>
<feature type="transmembrane region" description="Helical" evidence="8">
    <location>
        <begin position="476"/>
        <end position="492"/>
    </location>
</feature>
<evidence type="ECO:0000313" key="11">
    <source>
        <dbReference type="Proteomes" id="UP000267145"/>
    </source>
</evidence>
<name>A0A3M9Y4S2_9PEZI</name>
<feature type="transmembrane region" description="Helical" evidence="8">
    <location>
        <begin position="374"/>
        <end position="395"/>
    </location>
</feature>
<dbReference type="InterPro" id="IPR005828">
    <property type="entry name" value="MFS_sugar_transport-like"/>
</dbReference>
<dbReference type="AlphaFoldDB" id="A0A3M9Y4S2"/>
<dbReference type="Pfam" id="PF00083">
    <property type="entry name" value="Sugar_tr"/>
    <property type="match status" value="1"/>
</dbReference>
<comment type="subcellular location">
    <subcellularLocation>
        <location evidence="1">Membrane</location>
        <topology evidence="1">Multi-pass membrane protein</topology>
    </subcellularLocation>
</comment>
<evidence type="ECO:0000256" key="3">
    <source>
        <dbReference type="ARBA" id="ARBA00022448"/>
    </source>
</evidence>
<dbReference type="GO" id="GO:0005351">
    <property type="term" value="F:carbohydrate:proton symporter activity"/>
    <property type="evidence" value="ECO:0007669"/>
    <property type="project" value="TreeGrafter"/>
</dbReference>
<reference evidence="10 11" key="1">
    <citation type="submission" date="2018-10" db="EMBL/GenBank/DDBJ databases">
        <title>Genome sequence of Verticillium nonalfalfae VnAa140.</title>
        <authorList>
            <person name="Stajich J.E."/>
            <person name="Kasson M.T."/>
        </authorList>
    </citation>
    <scope>NUCLEOTIDE SEQUENCE [LARGE SCALE GENOMIC DNA]</scope>
    <source>
        <strain evidence="10 11">VnAa140</strain>
    </source>
</reference>
<keyword evidence="4 8" id="KW-0812">Transmembrane</keyword>
<feature type="domain" description="Major facilitator superfamily (MFS) profile" evidence="9">
    <location>
        <begin position="49"/>
        <end position="498"/>
    </location>
</feature>
<evidence type="ECO:0000259" key="9">
    <source>
        <dbReference type="PROSITE" id="PS50850"/>
    </source>
</evidence>
<evidence type="ECO:0000256" key="8">
    <source>
        <dbReference type="SAM" id="Phobius"/>
    </source>
</evidence>
<dbReference type="FunFam" id="1.20.1250.20:FF:000078">
    <property type="entry name" value="MFS maltose transporter, putative"/>
    <property type="match status" value="1"/>
</dbReference>
<dbReference type="NCBIfam" id="TIGR00879">
    <property type="entry name" value="SP"/>
    <property type="match status" value="1"/>
</dbReference>
<dbReference type="RefSeq" id="XP_028493452.1">
    <property type="nucleotide sequence ID" value="XM_028642898.1"/>
</dbReference>
<dbReference type="InterPro" id="IPR036259">
    <property type="entry name" value="MFS_trans_sf"/>
</dbReference>
<proteinExistence type="inferred from homology"/>
<feature type="transmembrane region" description="Helical" evidence="8">
    <location>
        <begin position="407"/>
        <end position="429"/>
    </location>
</feature>
<evidence type="ECO:0000256" key="6">
    <source>
        <dbReference type="ARBA" id="ARBA00023136"/>
    </source>
</evidence>
<dbReference type="EMBL" id="RBVV01000081">
    <property type="protein sequence ID" value="RNJ55294.1"/>
    <property type="molecule type" value="Genomic_DNA"/>
</dbReference>
<feature type="transmembrane region" description="Helical" evidence="8">
    <location>
        <begin position="346"/>
        <end position="367"/>
    </location>
</feature>
<evidence type="ECO:0000313" key="10">
    <source>
        <dbReference type="EMBL" id="RNJ55294.1"/>
    </source>
</evidence>
<dbReference type="PROSITE" id="PS50850">
    <property type="entry name" value="MFS"/>
    <property type="match status" value="1"/>
</dbReference>
<dbReference type="InterPro" id="IPR050360">
    <property type="entry name" value="MFS_Sugar_Transporters"/>
</dbReference>
<dbReference type="GO" id="GO:0016020">
    <property type="term" value="C:membrane"/>
    <property type="evidence" value="ECO:0007669"/>
    <property type="project" value="UniProtKB-SubCell"/>
</dbReference>
<protein>
    <recommendedName>
        <fullName evidence="9">Major facilitator superfamily (MFS) profile domain-containing protein</fullName>
    </recommendedName>
</protein>
<evidence type="ECO:0000256" key="4">
    <source>
        <dbReference type="ARBA" id="ARBA00022692"/>
    </source>
</evidence>
<feature type="transmembrane region" description="Helical" evidence="8">
    <location>
        <begin position="312"/>
        <end position="334"/>
    </location>
</feature>
<evidence type="ECO:0000256" key="1">
    <source>
        <dbReference type="ARBA" id="ARBA00004141"/>
    </source>
</evidence>
<evidence type="ECO:0000256" key="2">
    <source>
        <dbReference type="ARBA" id="ARBA00010992"/>
    </source>
</evidence>
<keyword evidence="11" id="KW-1185">Reference proteome</keyword>
<dbReference type="SUPFAM" id="SSF103473">
    <property type="entry name" value="MFS general substrate transporter"/>
    <property type="match status" value="1"/>
</dbReference>
<keyword evidence="3 7" id="KW-0813">Transport</keyword>
<feature type="transmembrane region" description="Helical" evidence="8">
    <location>
        <begin position="162"/>
        <end position="181"/>
    </location>
</feature>
<sequence>MDSEKQDRPNAEHGAPVRQVEDAATLATRLERQMTVRQSLRFWPKAIMFSLIVSLAIIMEGYDTNLMSNFYPFPMFQKRFGDQVDKDGNPLISAEWQTIINNSGQAGSILGLFINGIITEWIGYRWTMQVAMVAMIGAIFIPFFSTGLPMFVAGAVCQSIPWGIFQTLAVTYAADICPLALRHYMTSWRQINMCWVIGQLISIGILNGLLSRSDEWAYRIPFALQWKQIWPVPIMIGTYFAPESPWWLVRHGRYEEAKNAVSSMITPQADVEFDLDAHIEMMRVTTQFERENSAGAHYWDCFRGSNLRRTEIACVAWLTQAFAGTPFMGFGVQFMIQAGLSARHGFAMNLGQTGLGLLGCILAMWVLTRFGRRTIYLVGLGFACVDLTIIGILGIPTESPSTSWAVGALMVTMVIFYQITIGPACYTIVAEIPSTQLRIKTVAFARACYNAGGFITNVIMPRMLGKNAWNWGAKSGFFWAGLAGLFFTWTWFRLPEAKGLTYAELDLLFEHKTRTRGFSQQAADMLKPELEEVGNRKALS</sequence>
<feature type="transmembrane region" description="Helical" evidence="8">
    <location>
        <begin position="42"/>
        <end position="62"/>
    </location>
</feature>
<dbReference type="InterPro" id="IPR020846">
    <property type="entry name" value="MFS_dom"/>
</dbReference>
<dbReference type="InterPro" id="IPR003663">
    <property type="entry name" value="Sugar/inositol_transpt"/>
</dbReference>
<evidence type="ECO:0000256" key="7">
    <source>
        <dbReference type="RuleBase" id="RU003346"/>
    </source>
</evidence>
<feature type="transmembrane region" description="Helical" evidence="8">
    <location>
        <begin position="130"/>
        <end position="156"/>
    </location>
</feature>
<gene>
    <name evidence="10" type="ORF">D7B24_008815</name>
</gene>
<dbReference type="Gene3D" id="1.20.1250.20">
    <property type="entry name" value="MFS general substrate transporter like domains"/>
    <property type="match status" value="1"/>
</dbReference>
<organism evidence="10 11">
    <name type="scientific">Verticillium nonalfalfae</name>
    <dbReference type="NCBI Taxonomy" id="1051616"/>
    <lineage>
        <taxon>Eukaryota</taxon>
        <taxon>Fungi</taxon>
        <taxon>Dikarya</taxon>
        <taxon>Ascomycota</taxon>
        <taxon>Pezizomycotina</taxon>
        <taxon>Sordariomycetes</taxon>
        <taxon>Hypocreomycetidae</taxon>
        <taxon>Glomerellales</taxon>
        <taxon>Plectosphaerellaceae</taxon>
        <taxon>Verticillium</taxon>
    </lineage>
</organism>
<dbReference type="PANTHER" id="PTHR48022:SF5">
    <property type="entry name" value="ALPHA-GLUCOSIDES PERMEASE MPH2-RELATED"/>
    <property type="match status" value="1"/>
</dbReference>
<accession>A0A3M9Y4S2</accession>